<dbReference type="Proteomes" id="UP000233398">
    <property type="component" value="Unassembled WGS sequence"/>
</dbReference>
<gene>
    <name evidence="2" type="ORF">CWD77_00645</name>
</gene>
<reference evidence="2 3" key="1">
    <citation type="submission" date="2017-11" db="EMBL/GenBank/DDBJ databases">
        <title>Rhodohalobacter 15182 sp. nov., isolated from a salt lake.</title>
        <authorList>
            <person name="Han S."/>
        </authorList>
    </citation>
    <scope>NUCLEOTIDE SEQUENCE [LARGE SCALE GENOMIC DNA]</scope>
    <source>
        <strain evidence="2 3">15182</strain>
    </source>
</reference>
<name>A0A2N0VIJ7_9BACT</name>
<proteinExistence type="predicted"/>
<keyword evidence="3" id="KW-1185">Reference proteome</keyword>
<feature type="region of interest" description="Disordered" evidence="1">
    <location>
        <begin position="1"/>
        <end position="66"/>
    </location>
</feature>
<evidence type="ECO:0000313" key="3">
    <source>
        <dbReference type="Proteomes" id="UP000233398"/>
    </source>
</evidence>
<comment type="caution">
    <text evidence="2">The sequence shown here is derived from an EMBL/GenBank/DDBJ whole genome shotgun (WGS) entry which is preliminary data.</text>
</comment>
<dbReference type="AlphaFoldDB" id="A0A2N0VIJ7"/>
<dbReference type="EMBL" id="PISP01000001">
    <property type="protein sequence ID" value="PKD44020.1"/>
    <property type="molecule type" value="Genomic_DNA"/>
</dbReference>
<protein>
    <submittedName>
        <fullName evidence="2">Uncharacterized protein</fullName>
    </submittedName>
</protein>
<accession>A0A2N0VIJ7</accession>
<feature type="compositionally biased region" description="Polar residues" evidence="1">
    <location>
        <begin position="39"/>
        <end position="61"/>
    </location>
</feature>
<organism evidence="2 3">
    <name type="scientific">Rhodohalobacter barkolensis</name>
    <dbReference type="NCBI Taxonomy" id="2053187"/>
    <lineage>
        <taxon>Bacteria</taxon>
        <taxon>Pseudomonadati</taxon>
        <taxon>Balneolota</taxon>
        <taxon>Balneolia</taxon>
        <taxon>Balneolales</taxon>
        <taxon>Balneolaceae</taxon>
        <taxon>Rhodohalobacter</taxon>
    </lineage>
</organism>
<evidence type="ECO:0000256" key="1">
    <source>
        <dbReference type="SAM" id="MobiDB-lite"/>
    </source>
</evidence>
<evidence type="ECO:0000313" key="2">
    <source>
        <dbReference type="EMBL" id="PKD44020.1"/>
    </source>
</evidence>
<sequence>MWDHGSKATSPVFSASDLDVRITQPNRNRTSNDTDLMKQSKNNHNGESSGNQTNDPLSSTLSERERKTLHSSYVQAGIKWMGMLHGISSAVAEMKNGLLVVTVTLPESYSKPVKDEMFIRILKNCREWNCLEMERRMRRLYLIVYSDKGKAGFMVRSDEMDNEEFVQRAREIREFGKTRKLLYDRIYEREEVMGM</sequence>